<dbReference type="InterPro" id="IPR027268">
    <property type="entry name" value="Peptidase_M4/M1_CTD_sf"/>
</dbReference>
<dbReference type="Gene3D" id="1.10.390.10">
    <property type="entry name" value="Neutral Protease Domain 2"/>
    <property type="match status" value="1"/>
</dbReference>
<dbReference type="KEGG" id="scor:J3U87_16860"/>
<feature type="transmembrane region" description="Helical" evidence="1">
    <location>
        <begin position="164"/>
        <end position="183"/>
    </location>
</feature>
<dbReference type="RefSeq" id="WP_237384217.1">
    <property type="nucleotide sequence ID" value="NZ_CP071793.1"/>
</dbReference>
<feature type="transmembrane region" description="Helical" evidence="1">
    <location>
        <begin position="251"/>
        <end position="273"/>
    </location>
</feature>
<evidence type="ECO:0000313" key="2">
    <source>
        <dbReference type="EMBL" id="QTD54118.1"/>
    </source>
</evidence>
<dbReference type="AlphaFoldDB" id="A0A8A4TY29"/>
<sequence>MGKLLLKEIKALQPFLVLVLLVYCTEAIFELLTDFPDQSPLLNHLTFIQEGSWDTANLFAFFLSFSLASSLLVREVDLRTIHFLDGLPTSRSQVFWAKFWAGFAVLFAGPLVETARCLVQQFFSRTSIDPGFHWNLAGTSLLLVGCQLYIFLSAGLLFSFLRRFGWILAALVFAAYVAIHRVYPAITVWNPCNLTQPLLEGHHWPIPWRMLALQLPVATILLGLAWWLFCGGGLVLANAVQHLRDRSGGRFLLGCSGVLSVVAWVLLLMITIADGDEENGISDQSAVFASWEVARFRTERFTFSFPENLANTIKPNLVDADAAHDRVVSFLAAEPMGVIPVDGSSPAGQHIAGLAFWKSIRISTGTLLDRQRAIATLAHETTHVYANKLSDHVLSEEFESTRFFNEGLAEYVEQRFFSDWADEPNYRLIAAVAHDRKEPDFDTLMNNGALVADFDGNLVYPLGFMFIKALIEQHGDEAPGRILAAMGRADAPSDLQGITLWRDTFQHAGYNFDETINAWYRALQEEAEGLVPELANLPRLYGSIREDGDWVGIDVTTDHDGDYDIHCRVRQNARTDPQEYAYPRADESGTFWVQRADYPQLEFQLGVAPRGFDFPIHEKWTSVTLSR</sequence>
<accession>A0A8A4TY29</accession>
<feature type="transmembrane region" description="Helical" evidence="1">
    <location>
        <begin position="12"/>
        <end position="32"/>
    </location>
</feature>
<keyword evidence="1" id="KW-0812">Transmembrane</keyword>
<reference evidence="2" key="1">
    <citation type="submission" date="2021-03" db="EMBL/GenBank/DDBJ databases">
        <title>Acanthopleuribacteraceae sp. M133.</title>
        <authorList>
            <person name="Wang G."/>
        </authorList>
    </citation>
    <scope>NUCLEOTIDE SEQUENCE</scope>
    <source>
        <strain evidence="2">M133</strain>
    </source>
</reference>
<dbReference type="EMBL" id="CP071793">
    <property type="protein sequence ID" value="QTD54118.1"/>
    <property type="molecule type" value="Genomic_DNA"/>
</dbReference>
<gene>
    <name evidence="2" type="ORF">J3U87_16860</name>
</gene>
<feature type="transmembrane region" description="Helical" evidence="1">
    <location>
        <begin position="132"/>
        <end position="152"/>
    </location>
</feature>
<proteinExistence type="predicted"/>
<feature type="transmembrane region" description="Helical" evidence="1">
    <location>
        <begin position="217"/>
        <end position="239"/>
    </location>
</feature>
<keyword evidence="1" id="KW-1133">Transmembrane helix</keyword>
<organism evidence="2 3">
    <name type="scientific">Sulfidibacter corallicola</name>
    <dbReference type="NCBI Taxonomy" id="2818388"/>
    <lineage>
        <taxon>Bacteria</taxon>
        <taxon>Pseudomonadati</taxon>
        <taxon>Acidobacteriota</taxon>
        <taxon>Holophagae</taxon>
        <taxon>Acanthopleuribacterales</taxon>
        <taxon>Acanthopleuribacteraceae</taxon>
        <taxon>Sulfidibacter</taxon>
    </lineage>
</organism>
<protein>
    <submittedName>
        <fullName evidence="2">DUF308 domain-containing protein</fullName>
    </submittedName>
</protein>
<keyword evidence="3" id="KW-1185">Reference proteome</keyword>
<feature type="transmembrane region" description="Helical" evidence="1">
    <location>
        <begin position="94"/>
        <end position="112"/>
    </location>
</feature>
<name>A0A8A4TY29_SULCO</name>
<dbReference type="SUPFAM" id="SSF55486">
    <property type="entry name" value="Metalloproteases ('zincins'), catalytic domain"/>
    <property type="match status" value="1"/>
</dbReference>
<keyword evidence="1" id="KW-0472">Membrane</keyword>
<evidence type="ECO:0000256" key="1">
    <source>
        <dbReference type="SAM" id="Phobius"/>
    </source>
</evidence>
<evidence type="ECO:0000313" key="3">
    <source>
        <dbReference type="Proteomes" id="UP000663929"/>
    </source>
</evidence>
<feature type="transmembrane region" description="Helical" evidence="1">
    <location>
        <begin position="52"/>
        <end position="73"/>
    </location>
</feature>
<dbReference type="Proteomes" id="UP000663929">
    <property type="component" value="Chromosome"/>
</dbReference>